<evidence type="ECO:0000256" key="9">
    <source>
        <dbReference type="SAM" id="MobiDB-lite"/>
    </source>
</evidence>
<keyword evidence="6 10" id="KW-1133">Transmembrane helix</keyword>
<evidence type="ECO:0000256" key="10">
    <source>
        <dbReference type="SAM" id="Phobius"/>
    </source>
</evidence>
<keyword evidence="7 10" id="KW-0472">Membrane</keyword>
<feature type="transmembrane region" description="Helical" evidence="10">
    <location>
        <begin position="187"/>
        <end position="213"/>
    </location>
</feature>
<feature type="transmembrane region" description="Helical" evidence="10">
    <location>
        <begin position="530"/>
        <end position="547"/>
    </location>
</feature>
<feature type="transmembrane region" description="Helical" evidence="10">
    <location>
        <begin position="273"/>
        <end position="292"/>
    </location>
</feature>
<feature type="transmembrane region" description="Helical" evidence="10">
    <location>
        <begin position="97"/>
        <end position="115"/>
    </location>
</feature>
<feature type="transmembrane region" description="Helical" evidence="10">
    <location>
        <begin position="248"/>
        <end position="267"/>
    </location>
</feature>
<evidence type="ECO:0000256" key="5">
    <source>
        <dbReference type="ARBA" id="ARBA00022970"/>
    </source>
</evidence>
<gene>
    <name evidence="11" type="ORF">ACFFRE_03400</name>
</gene>
<reference evidence="11 12" key="1">
    <citation type="submission" date="2024-09" db="EMBL/GenBank/DDBJ databases">
        <authorList>
            <person name="Sun Q."/>
            <person name="Mori K."/>
        </authorList>
    </citation>
    <scope>NUCLEOTIDE SEQUENCE [LARGE SCALE GENOMIC DNA]</scope>
    <source>
        <strain evidence="11 12">JCM 15389</strain>
    </source>
</reference>
<comment type="similarity">
    <text evidence="8">Belongs to the binding-protein-dependent transport system permease family. LivHM subfamily.</text>
</comment>
<accession>A0ABV6C302</accession>
<comment type="caution">
    <text evidence="11">The sequence shown here is derived from an EMBL/GenBank/DDBJ whole genome shotgun (WGS) entry which is preliminary data.</text>
</comment>
<dbReference type="CDD" id="cd06581">
    <property type="entry name" value="TM_PBP1_LivM_like"/>
    <property type="match status" value="1"/>
</dbReference>
<keyword evidence="3" id="KW-1003">Cell membrane</keyword>
<keyword evidence="5" id="KW-0029">Amino-acid transport</keyword>
<evidence type="ECO:0000256" key="2">
    <source>
        <dbReference type="ARBA" id="ARBA00022448"/>
    </source>
</evidence>
<evidence type="ECO:0000256" key="7">
    <source>
        <dbReference type="ARBA" id="ARBA00023136"/>
    </source>
</evidence>
<proteinExistence type="inferred from homology"/>
<dbReference type="EMBL" id="JBHLYQ010000020">
    <property type="protein sequence ID" value="MFC0081206.1"/>
    <property type="molecule type" value="Genomic_DNA"/>
</dbReference>
<dbReference type="RefSeq" id="WP_377788218.1">
    <property type="nucleotide sequence ID" value="NZ_JBHLYQ010000020.1"/>
</dbReference>
<feature type="transmembrane region" description="Helical" evidence="10">
    <location>
        <begin position="225"/>
        <end position="243"/>
    </location>
</feature>
<evidence type="ECO:0000313" key="11">
    <source>
        <dbReference type="EMBL" id="MFC0081206.1"/>
    </source>
</evidence>
<comment type="subcellular location">
    <subcellularLocation>
        <location evidence="1">Cell membrane</location>
        <topology evidence="1">Multi-pass membrane protein</topology>
    </subcellularLocation>
</comment>
<dbReference type="InterPro" id="IPR052157">
    <property type="entry name" value="BCAA_transport_permease"/>
</dbReference>
<feature type="transmembrane region" description="Helical" evidence="10">
    <location>
        <begin position="379"/>
        <end position="399"/>
    </location>
</feature>
<feature type="transmembrane region" description="Helical" evidence="10">
    <location>
        <begin position="433"/>
        <end position="455"/>
    </location>
</feature>
<dbReference type="InterPro" id="IPR043428">
    <property type="entry name" value="LivM-like"/>
</dbReference>
<feature type="transmembrane region" description="Helical" evidence="10">
    <location>
        <begin position="405"/>
        <end position="426"/>
    </location>
</feature>
<feature type="region of interest" description="Disordered" evidence="9">
    <location>
        <begin position="651"/>
        <end position="674"/>
    </location>
</feature>
<evidence type="ECO:0000256" key="6">
    <source>
        <dbReference type="ARBA" id="ARBA00022989"/>
    </source>
</evidence>
<keyword evidence="12" id="KW-1185">Reference proteome</keyword>
<sequence>MNALVSAAVPGVAYGCEFGLMAVGLVLTYRATGVFNLAFGAQAFASAFVFDLLSRYEQVPEWAAFVVAVVLLAPAIGLALDRFLYRHVPARAAMARTVIAIAVLLAIPELIPLLFGTATRNRIGSLGLPANRVYFHLAGTPVTGSEITTVGITVLAAVLLTGLLRGTRFGLRMRAVVESRRLAELEGVDATAVSVAAWGLSSFLAGLAGVLLLPQMGSLDPTDPLAFTALLVAGLTAAAVASLRSVPWALGAGVLLGVLETVLQTELPANSVWSQGLLEALPFVLLVGVLLVNPRLRTLERSQDPLAGVDPPPPPPSVSVRDARLAGPMRWGFRLLVVAFVVSSLTWVPGNWVFSLGQGLVLSVIFLSVVVVTGMGGQLSLCQATFAGIGAFAAGQLASHLGLSVLLGALVGAAIAAAVGAVVALVAARASGLLLTLVTLAFALFADSVLFQFSWSGGGYSGVTVPRPVLGPVSFVSDRAFLLLALVVLVVVMGLVVLVQRGTTGRVLAALRGSPVGAASVGVWEARAKVTVFALSAALAGLGGALFGSIQGPISSSDFQYTVSLAFVVVVLTTGVQTVEGAVQAGMAYAIIGQALTYLPSRFSGVEFLLFAAGALTYAAHPEGIVEYQRTRWLQRANAVLAAWDTWRAGRGPGGEQGTDRARALPSAVGGEAG</sequence>
<dbReference type="InterPro" id="IPR001851">
    <property type="entry name" value="ABC_transp_permease"/>
</dbReference>
<dbReference type="CDD" id="cd06582">
    <property type="entry name" value="TM_PBP1_LivH_like"/>
    <property type="match status" value="1"/>
</dbReference>
<feature type="transmembrane region" description="Helical" evidence="10">
    <location>
        <begin position="354"/>
        <end position="372"/>
    </location>
</feature>
<feature type="transmembrane region" description="Helical" evidence="10">
    <location>
        <begin position="480"/>
        <end position="499"/>
    </location>
</feature>
<keyword evidence="2" id="KW-0813">Transport</keyword>
<evidence type="ECO:0000313" key="12">
    <source>
        <dbReference type="Proteomes" id="UP001589788"/>
    </source>
</evidence>
<evidence type="ECO:0000256" key="1">
    <source>
        <dbReference type="ARBA" id="ARBA00004651"/>
    </source>
</evidence>
<evidence type="ECO:0000256" key="4">
    <source>
        <dbReference type="ARBA" id="ARBA00022692"/>
    </source>
</evidence>
<dbReference type="Proteomes" id="UP001589788">
    <property type="component" value="Unassembled WGS sequence"/>
</dbReference>
<evidence type="ECO:0000256" key="3">
    <source>
        <dbReference type="ARBA" id="ARBA00022475"/>
    </source>
</evidence>
<name>A0ABV6C302_9ACTN</name>
<keyword evidence="4 10" id="KW-0812">Transmembrane</keyword>
<feature type="transmembrane region" description="Helical" evidence="10">
    <location>
        <begin position="559"/>
        <end position="576"/>
    </location>
</feature>
<feature type="transmembrane region" description="Helical" evidence="10">
    <location>
        <begin position="6"/>
        <end position="27"/>
    </location>
</feature>
<dbReference type="Pfam" id="PF02653">
    <property type="entry name" value="BPD_transp_2"/>
    <property type="match status" value="2"/>
</dbReference>
<feature type="transmembrane region" description="Helical" evidence="10">
    <location>
        <begin position="62"/>
        <end position="85"/>
    </location>
</feature>
<dbReference type="PANTHER" id="PTHR11795:SF451">
    <property type="entry name" value="ABC TRANSPORTER PERMEASE PROTEIN"/>
    <property type="match status" value="1"/>
</dbReference>
<feature type="transmembrane region" description="Helical" evidence="10">
    <location>
        <begin position="147"/>
        <end position="166"/>
    </location>
</feature>
<feature type="transmembrane region" description="Helical" evidence="10">
    <location>
        <begin position="331"/>
        <end position="348"/>
    </location>
</feature>
<feature type="transmembrane region" description="Helical" evidence="10">
    <location>
        <begin position="34"/>
        <end position="56"/>
    </location>
</feature>
<organism evidence="11 12">
    <name type="scientific">Aciditerrimonas ferrireducens</name>
    <dbReference type="NCBI Taxonomy" id="667306"/>
    <lineage>
        <taxon>Bacteria</taxon>
        <taxon>Bacillati</taxon>
        <taxon>Actinomycetota</taxon>
        <taxon>Acidimicrobiia</taxon>
        <taxon>Acidimicrobiales</taxon>
        <taxon>Acidimicrobiaceae</taxon>
        <taxon>Aciditerrimonas</taxon>
    </lineage>
</organism>
<dbReference type="PANTHER" id="PTHR11795">
    <property type="entry name" value="BRANCHED-CHAIN AMINO ACID TRANSPORT SYSTEM PERMEASE PROTEIN LIVH"/>
    <property type="match status" value="1"/>
</dbReference>
<protein>
    <submittedName>
        <fullName evidence="11">ABC transporter permease</fullName>
    </submittedName>
</protein>
<evidence type="ECO:0000256" key="8">
    <source>
        <dbReference type="ARBA" id="ARBA00037998"/>
    </source>
</evidence>